<dbReference type="STRING" id="151549.A0A4C1SNY8"/>
<dbReference type="InterPro" id="IPR013785">
    <property type="entry name" value="Aldolase_TIM"/>
</dbReference>
<evidence type="ECO:0000256" key="1">
    <source>
        <dbReference type="ARBA" id="ARBA00005502"/>
    </source>
</evidence>
<dbReference type="Proteomes" id="UP000299102">
    <property type="component" value="Unassembled WGS sequence"/>
</dbReference>
<dbReference type="EC" id="1.1.1.205" evidence="4"/>
<dbReference type="EMBL" id="BGZK01003684">
    <property type="protein sequence ID" value="GBP03684.1"/>
    <property type="molecule type" value="Genomic_DNA"/>
</dbReference>
<evidence type="ECO:0000313" key="8">
    <source>
        <dbReference type="EMBL" id="GBP03684.1"/>
    </source>
</evidence>
<dbReference type="GO" id="GO:0006177">
    <property type="term" value="P:GMP biosynthetic process"/>
    <property type="evidence" value="ECO:0007669"/>
    <property type="project" value="UniProtKB-KW"/>
</dbReference>
<evidence type="ECO:0000256" key="6">
    <source>
        <dbReference type="ARBA" id="ARBA00048028"/>
    </source>
</evidence>
<dbReference type="Gene3D" id="3.20.20.70">
    <property type="entry name" value="Aldolase class I"/>
    <property type="match status" value="1"/>
</dbReference>
<evidence type="ECO:0000256" key="2">
    <source>
        <dbReference type="ARBA" id="ARBA00022749"/>
    </source>
</evidence>
<dbReference type="GO" id="GO:0006183">
    <property type="term" value="P:GTP biosynthetic process"/>
    <property type="evidence" value="ECO:0007669"/>
    <property type="project" value="TreeGrafter"/>
</dbReference>
<organism evidence="8 9">
    <name type="scientific">Eumeta variegata</name>
    <name type="common">Bagworm moth</name>
    <name type="synonym">Eumeta japonica</name>
    <dbReference type="NCBI Taxonomy" id="151549"/>
    <lineage>
        <taxon>Eukaryota</taxon>
        <taxon>Metazoa</taxon>
        <taxon>Ecdysozoa</taxon>
        <taxon>Arthropoda</taxon>
        <taxon>Hexapoda</taxon>
        <taxon>Insecta</taxon>
        <taxon>Pterygota</taxon>
        <taxon>Neoptera</taxon>
        <taxon>Endopterygota</taxon>
        <taxon>Lepidoptera</taxon>
        <taxon>Glossata</taxon>
        <taxon>Ditrysia</taxon>
        <taxon>Tineoidea</taxon>
        <taxon>Psychidae</taxon>
        <taxon>Oiketicinae</taxon>
        <taxon>Eumeta</taxon>
    </lineage>
</organism>
<dbReference type="Pfam" id="PF00478">
    <property type="entry name" value="IMPDH"/>
    <property type="match status" value="1"/>
</dbReference>
<dbReference type="PANTHER" id="PTHR11911:SF111">
    <property type="entry name" value="INOSINE-5'-MONOPHOSPHATE DEHYDROGENASE"/>
    <property type="match status" value="1"/>
</dbReference>
<comment type="similarity">
    <text evidence="1">Belongs to the IMPDH/GMPR family.</text>
</comment>
<evidence type="ECO:0000313" key="9">
    <source>
        <dbReference type="Proteomes" id="UP000299102"/>
    </source>
</evidence>
<accession>A0A4C1SNY8</accession>
<dbReference type="PANTHER" id="PTHR11911">
    <property type="entry name" value="INOSINE-5-MONOPHOSPHATE DEHYDROGENASE RELATED"/>
    <property type="match status" value="1"/>
</dbReference>
<evidence type="ECO:0000256" key="5">
    <source>
        <dbReference type="ARBA" id="ARBA00046101"/>
    </source>
</evidence>
<keyword evidence="9" id="KW-1185">Reference proteome</keyword>
<dbReference type="GO" id="GO:0005737">
    <property type="term" value="C:cytoplasm"/>
    <property type="evidence" value="ECO:0007669"/>
    <property type="project" value="TreeGrafter"/>
</dbReference>
<dbReference type="GO" id="GO:0003938">
    <property type="term" value="F:IMP dehydrogenase activity"/>
    <property type="evidence" value="ECO:0007669"/>
    <property type="project" value="UniProtKB-EC"/>
</dbReference>
<dbReference type="AlphaFoldDB" id="A0A4C1SNY8"/>
<gene>
    <name evidence="8" type="primary">ras</name>
    <name evidence="8" type="ORF">EVAR_69969_1</name>
</gene>
<keyword evidence="2" id="KW-0658">Purine biosynthesis</keyword>
<sequence length="207" mass="23225">MKWRIGGPYSTHRFEKARSYPNASKDSNKQLLVGAANRYTSEDKARLKLLVSAGVDVIVLDSSQGNSIYQIEMIKYVKNTYPDLQVIGGNVVTRAQAKVSLMLASMLCALDGLRLDLHYPEKYRGMGSLEAMERRDAKGAAMSRYYHNDMDKLKLLKVLAWKATYMVFSLTRKDYSNIQSPPTKGAIIETKQNQFGINADHQCGFGS</sequence>
<comment type="function">
    <text evidence="5">Catalyzes the conversion of inosine 5'-phosphate (IMP) to xanthosine 5'-phosphate (XMP), the first committed and rate-limiting step in the de novo synthesis of guanine nucleotides, and therefore plays an important role in the regulation of cell growth. Could also have a single-stranded nucleic acid-binding activity and could play a role in RNA and/or DNA metabolism. It may also have a role in the development of malignancy and the growth progression of some tumors.</text>
</comment>
<evidence type="ECO:0000256" key="3">
    <source>
        <dbReference type="ARBA" id="ARBA00024330"/>
    </source>
</evidence>
<dbReference type="InterPro" id="IPR005990">
    <property type="entry name" value="IMP_DH"/>
</dbReference>
<evidence type="ECO:0000256" key="4">
    <source>
        <dbReference type="ARBA" id="ARBA00024384"/>
    </source>
</evidence>
<dbReference type="InterPro" id="IPR001093">
    <property type="entry name" value="IMP_DH_GMPRt"/>
</dbReference>
<comment type="caution">
    <text evidence="8">The sequence shown here is derived from an EMBL/GenBank/DDBJ whole genome shotgun (WGS) entry which is preliminary data.</text>
</comment>
<evidence type="ECO:0000259" key="7">
    <source>
        <dbReference type="Pfam" id="PF00478"/>
    </source>
</evidence>
<comment type="catalytic activity">
    <reaction evidence="6">
        <text>IMP + NAD(+) + H2O = XMP + NADH + H(+)</text>
        <dbReference type="Rhea" id="RHEA:11708"/>
        <dbReference type="ChEBI" id="CHEBI:15377"/>
        <dbReference type="ChEBI" id="CHEBI:15378"/>
        <dbReference type="ChEBI" id="CHEBI:57464"/>
        <dbReference type="ChEBI" id="CHEBI:57540"/>
        <dbReference type="ChEBI" id="CHEBI:57945"/>
        <dbReference type="ChEBI" id="CHEBI:58053"/>
        <dbReference type="EC" id="1.1.1.205"/>
    </reaction>
</comment>
<dbReference type="SMART" id="SM01240">
    <property type="entry name" value="IMPDH"/>
    <property type="match status" value="1"/>
</dbReference>
<keyword evidence="2" id="KW-0332">GMP biosynthesis</keyword>
<dbReference type="SUPFAM" id="SSF51412">
    <property type="entry name" value="Inosine monophosphate dehydrogenase (IMPDH)"/>
    <property type="match status" value="1"/>
</dbReference>
<protein>
    <recommendedName>
        <fullName evidence="4">IMP dehydrogenase</fullName>
        <ecNumber evidence="4">1.1.1.205</ecNumber>
    </recommendedName>
</protein>
<proteinExistence type="inferred from homology"/>
<reference evidence="8 9" key="1">
    <citation type="journal article" date="2019" name="Commun. Biol.">
        <title>The bagworm genome reveals a unique fibroin gene that provides high tensile strength.</title>
        <authorList>
            <person name="Kono N."/>
            <person name="Nakamura H."/>
            <person name="Ohtoshi R."/>
            <person name="Tomita M."/>
            <person name="Numata K."/>
            <person name="Arakawa K."/>
        </authorList>
    </citation>
    <scope>NUCLEOTIDE SEQUENCE [LARGE SCALE GENOMIC DNA]</scope>
</reference>
<comment type="pathway">
    <text evidence="3">Purine metabolism; XMP biosynthesis via de novo pathway; XMP from IMP: step 1/1.</text>
</comment>
<dbReference type="FunFam" id="3.20.20.70:FF:000424">
    <property type="entry name" value="Inosine-5'-monophosphate dehydrogenase 2"/>
    <property type="match status" value="1"/>
</dbReference>
<dbReference type="OrthoDB" id="6709532at2759"/>
<feature type="domain" description="IMP dehydrogenase/GMP reductase" evidence="7">
    <location>
        <begin position="14"/>
        <end position="98"/>
    </location>
</feature>
<name>A0A4C1SNY8_EUMVA</name>